<evidence type="ECO:0000259" key="6">
    <source>
        <dbReference type="PROSITE" id="PS51379"/>
    </source>
</evidence>
<dbReference type="GO" id="GO:0051539">
    <property type="term" value="F:4 iron, 4 sulfur cluster binding"/>
    <property type="evidence" value="ECO:0007669"/>
    <property type="project" value="UniProtKB-KW"/>
</dbReference>
<dbReference type="AlphaFoldDB" id="A0A897MRI2"/>
<gene>
    <name evidence="7" type="primary">hybA3</name>
    <name evidence="7" type="ORF">HSR121_0394</name>
</gene>
<evidence type="ECO:0000256" key="5">
    <source>
        <dbReference type="SAM" id="MobiDB-lite"/>
    </source>
</evidence>
<evidence type="ECO:0000256" key="2">
    <source>
        <dbReference type="ARBA" id="ARBA00022723"/>
    </source>
</evidence>
<dbReference type="EMBL" id="CP064787">
    <property type="protein sequence ID" value="QSG04750.1"/>
    <property type="molecule type" value="Genomic_DNA"/>
</dbReference>
<proteinExistence type="predicted"/>
<accession>A0A897MRI2</accession>
<name>A0A897MRI2_9EURY</name>
<feature type="domain" description="4Fe-4S ferredoxin-type" evidence="6">
    <location>
        <begin position="5"/>
        <end position="34"/>
    </location>
</feature>
<dbReference type="PROSITE" id="PS00198">
    <property type="entry name" value="4FE4S_FER_1"/>
    <property type="match status" value="1"/>
</dbReference>
<dbReference type="InterPro" id="IPR050954">
    <property type="entry name" value="ET_IronSulfur_Cluster-Binding"/>
</dbReference>
<dbReference type="Proteomes" id="UP000663525">
    <property type="component" value="Chromosome"/>
</dbReference>
<feature type="domain" description="4Fe-4S ferredoxin-type" evidence="6">
    <location>
        <begin position="83"/>
        <end position="112"/>
    </location>
</feature>
<keyword evidence="2" id="KW-0479">Metal-binding</keyword>
<dbReference type="PANTHER" id="PTHR43177:SF3">
    <property type="entry name" value="PROTEIN NRFC HOMOLOG"/>
    <property type="match status" value="1"/>
</dbReference>
<dbReference type="RefSeq" id="WP_267491095.1">
    <property type="nucleotide sequence ID" value="NZ_CP064787.1"/>
</dbReference>
<reference evidence="7" key="1">
    <citation type="submission" date="2020-11" db="EMBL/GenBank/DDBJ databases">
        <title>Carbohydrate-dependent, anaerobic sulfur respiration: A novel catabolism in halophilic archaea.</title>
        <authorList>
            <person name="Sorokin D.Y."/>
            <person name="Messina E."/>
            <person name="Smedile F."/>
            <person name="La Cono V."/>
            <person name="Hallsworth J.E."/>
            <person name="Yakimov M.M."/>
        </authorList>
    </citation>
    <scope>NUCLEOTIDE SEQUENCE</scope>
    <source>
        <strain evidence="7">HSR12-1</strain>
    </source>
</reference>
<organism evidence="7 8">
    <name type="scientific">Halapricum desulfuricans</name>
    <dbReference type="NCBI Taxonomy" id="2841257"/>
    <lineage>
        <taxon>Archaea</taxon>
        <taxon>Methanobacteriati</taxon>
        <taxon>Methanobacteriota</taxon>
        <taxon>Stenosarchaea group</taxon>
        <taxon>Halobacteria</taxon>
        <taxon>Halobacteriales</taxon>
        <taxon>Haloarculaceae</taxon>
        <taxon>Halapricum</taxon>
    </lineage>
</organism>
<dbReference type="PANTHER" id="PTHR43177">
    <property type="entry name" value="PROTEIN NRFC"/>
    <property type="match status" value="1"/>
</dbReference>
<evidence type="ECO:0000313" key="8">
    <source>
        <dbReference type="Proteomes" id="UP000663525"/>
    </source>
</evidence>
<dbReference type="SUPFAM" id="SSF54862">
    <property type="entry name" value="4Fe-4S ferredoxins"/>
    <property type="match status" value="1"/>
</dbReference>
<dbReference type="GO" id="GO:0016491">
    <property type="term" value="F:oxidoreductase activity"/>
    <property type="evidence" value="ECO:0007669"/>
    <property type="project" value="UniProtKB-ARBA"/>
</dbReference>
<dbReference type="Pfam" id="PF00037">
    <property type="entry name" value="Fer4"/>
    <property type="match status" value="1"/>
</dbReference>
<dbReference type="GeneID" id="68854047"/>
<evidence type="ECO:0000256" key="4">
    <source>
        <dbReference type="ARBA" id="ARBA00023014"/>
    </source>
</evidence>
<dbReference type="InterPro" id="IPR017900">
    <property type="entry name" value="4Fe4S_Fe_S_CS"/>
</dbReference>
<feature type="region of interest" description="Disordered" evidence="5">
    <location>
        <begin position="128"/>
        <end position="148"/>
    </location>
</feature>
<keyword evidence="1" id="KW-0004">4Fe-4S</keyword>
<dbReference type="InterPro" id="IPR017896">
    <property type="entry name" value="4Fe4S_Fe-S-bd"/>
</dbReference>
<dbReference type="CDD" id="cd16371">
    <property type="entry name" value="DMSOR_beta_like"/>
    <property type="match status" value="1"/>
</dbReference>
<feature type="compositionally biased region" description="Basic and acidic residues" evidence="5">
    <location>
        <begin position="129"/>
        <end position="142"/>
    </location>
</feature>
<dbReference type="Pfam" id="PF13247">
    <property type="entry name" value="Fer4_11"/>
    <property type="match status" value="1"/>
</dbReference>
<dbReference type="GO" id="GO:0046872">
    <property type="term" value="F:metal ion binding"/>
    <property type="evidence" value="ECO:0007669"/>
    <property type="project" value="UniProtKB-KW"/>
</dbReference>
<evidence type="ECO:0000256" key="1">
    <source>
        <dbReference type="ARBA" id="ARBA00022485"/>
    </source>
</evidence>
<dbReference type="Gene3D" id="3.30.70.20">
    <property type="match status" value="2"/>
</dbReference>
<dbReference type="PROSITE" id="PS51379">
    <property type="entry name" value="4FE4S_FER_2"/>
    <property type="match status" value="3"/>
</dbReference>
<keyword evidence="4" id="KW-0411">Iron-sulfur</keyword>
<evidence type="ECO:0000256" key="3">
    <source>
        <dbReference type="ARBA" id="ARBA00023004"/>
    </source>
</evidence>
<keyword evidence="3" id="KW-0408">Iron</keyword>
<protein>
    <submittedName>
        <fullName evidence="7">Fe-S-cluster-containing dehydrogenase component</fullName>
    </submittedName>
</protein>
<feature type="domain" description="4Fe-4S ferredoxin-type" evidence="6">
    <location>
        <begin position="50"/>
        <end position="81"/>
    </location>
</feature>
<evidence type="ECO:0000313" key="7">
    <source>
        <dbReference type="EMBL" id="QSG04750.1"/>
    </source>
</evidence>
<sequence length="197" mass="21397">MSEQWTFYFEPDKCIGCHACSVACDVQNDRVDDDNWRELRHEPTGSFPDYEETAVSTSCFHCGDAPCEKVCPTGAITKRESDGIVTVDQDKCIGCHYCGWACPYGAPTYNPDNDGKMSKCHLCLGEGEGDGHGKPPREKPEEGGNTPNCVDNCVTDALHAGPVSEMMELASEAAVKRFVNGNRRALVEPVEPDSGGD</sequence>